<comment type="subcellular location">
    <subcellularLocation>
        <location evidence="1">Nucleus</location>
    </subcellularLocation>
</comment>
<evidence type="ECO:0000256" key="2">
    <source>
        <dbReference type="ARBA" id="ARBA00022723"/>
    </source>
</evidence>
<dbReference type="PANTHER" id="PTHR31001">
    <property type="entry name" value="UNCHARACTERIZED TRANSCRIPTIONAL REGULATORY PROTEIN"/>
    <property type="match status" value="1"/>
</dbReference>
<gene>
    <name evidence="5" type="primary">prlR_2</name>
    <name evidence="5" type="ORF">LARI1_G003167</name>
</gene>
<dbReference type="GO" id="GO:0006351">
    <property type="term" value="P:DNA-templated transcription"/>
    <property type="evidence" value="ECO:0007669"/>
    <property type="project" value="InterPro"/>
</dbReference>
<keyword evidence="2" id="KW-0479">Metal-binding</keyword>
<keyword evidence="3" id="KW-0539">Nucleus</keyword>
<reference evidence="5 6" key="1">
    <citation type="submission" date="2018-05" db="EMBL/GenBank/DDBJ databases">
        <title>Whole genome sequencing for identification of molecular markers to develop diagnostic detection tools for the regulated plant pathogen Lachnellula willkommii.</title>
        <authorList>
            <person name="Giroux E."/>
            <person name="Bilodeau G."/>
        </authorList>
    </citation>
    <scope>NUCLEOTIDE SEQUENCE [LARGE SCALE GENOMIC DNA]</scope>
    <source>
        <strain evidence="5 6">CBS 203.66</strain>
    </source>
</reference>
<sequence>MEPIKSAAPTDSLVLKQHQRKAGRSTRIPLSCGPCRSRKLKCNREEPCQNCMVRKEPHACAYAWSRTKNAPPSAVRSVPVESMQQRIDRLEALVTTLASQDQSVKRKVYPGEKRNGVQNGTKPDNNHPLNEIKHGLGVMEVTEHHSQYRGSTHWGDVLGEPISFNEVLATLPSKSAVGKLVQRFFDEEECPVPAFNFLHCPTFLQQYEDFCANPTQSKVMWLGLLFSMLTLVMLSYHILLDEPPEYEGVSESLFEVYRLRTAQCLMLGDITKCAPFTIETLIFNSMAEQATRHDSGASVWLMFGVINRVALQMGYQRLVTSITNKQANTDSARSDPSQYKEISVFQGEMRRRIWFFVIGIDALTSFQAGLPSMIGSLKYDTLEPRSLHNSELYEGMTELPLSRPKAEQTPVAYMLSKGTVVRVIGEIGDFLNSLDTYSYDTVLKLDAELLRCHSELPPFLQFGSLGNRKDNESYIFNGTVQLELLYHQGMCVLHRKFLAKGRFDQKYERSRLQCVKSALALLSLQNLLYRDATLPDGRLRFTRHWYRFTYTSETFILAAMILCLDLKHRKVEASVRNIIDTDQLETILSALRGSHEIWGHAKGIASESAADAWKVHRVLTSMLWNSDRWTTTSRPPGVEPVSQDAGELFPNGAVDTMELADDPFDLNIDWTAWNSFIEGGGSFEDAFGAMPPVNSVQGTTFDTDGSSSYQTAGGY</sequence>
<protein>
    <submittedName>
        <fullName evidence="5">Pyrrolocin cluster transcription factor fsdR</fullName>
    </submittedName>
</protein>
<dbReference type="Pfam" id="PF04082">
    <property type="entry name" value="Fungal_trans"/>
    <property type="match status" value="1"/>
</dbReference>
<evidence type="ECO:0000256" key="3">
    <source>
        <dbReference type="ARBA" id="ARBA00023242"/>
    </source>
</evidence>
<accession>A0A8T9BI88</accession>
<dbReference type="AlphaFoldDB" id="A0A8T9BI88"/>
<organism evidence="5 6">
    <name type="scientific">Lachnellula arida</name>
    <dbReference type="NCBI Taxonomy" id="1316785"/>
    <lineage>
        <taxon>Eukaryota</taxon>
        <taxon>Fungi</taxon>
        <taxon>Dikarya</taxon>
        <taxon>Ascomycota</taxon>
        <taxon>Pezizomycotina</taxon>
        <taxon>Leotiomycetes</taxon>
        <taxon>Helotiales</taxon>
        <taxon>Lachnaceae</taxon>
        <taxon>Lachnellula</taxon>
    </lineage>
</organism>
<dbReference type="InterPro" id="IPR001138">
    <property type="entry name" value="Zn2Cys6_DnaBD"/>
</dbReference>
<name>A0A8T9BI88_9HELO</name>
<dbReference type="PANTHER" id="PTHR31001:SF49">
    <property type="entry name" value="ZN(II)2CYS6 TRANSCRIPTION FACTOR (EUROFUNG)"/>
    <property type="match status" value="1"/>
</dbReference>
<dbReference type="SMART" id="SM00906">
    <property type="entry name" value="Fungal_trans"/>
    <property type="match status" value="1"/>
</dbReference>
<dbReference type="InterPro" id="IPR036864">
    <property type="entry name" value="Zn2-C6_fun-type_DNA-bd_sf"/>
</dbReference>
<dbReference type="Pfam" id="PF00172">
    <property type="entry name" value="Zn_clus"/>
    <property type="match status" value="1"/>
</dbReference>
<dbReference type="CDD" id="cd00067">
    <property type="entry name" value="GAL4"/>
    <property type="match status" value="1"/>
</dbReference>
<evidence type="ECO:0000256" key="1">
    <source>
        <dbReference type="ARBA" id="ARBA00004123"/>
    </source>
</evidence>
<proteinExistence type="predicted"/>
<keyword evidence="6" id="KW-1185">Reference proteome</keyword>
<evidence type="ECO:0000313" key="5">
    <source>
        <dbReference type="EMBL" id="TVY19668.1"/>
    </source>
</evidence>
<comment type="caution">
    <text evidence="5">The sequence shown here is derived from an EMBL/GenBank/DDBJ whole genome shotgun (WGS) entry which is preliminary data.</text>
</comment>
<dbReference type="SMART" id="SM00066">
    <property type="entry name" value="GAL4"/>
    <property type="match status" value="1"/>
</dbReference>
<dbReference type="InterPro" id="IPR050613">
    <property type="entry name" value="Sec_Metabolite_Reg"/>
</dbReference>
<dbReference type="GO" id="GO:0003677">
    <property type="term" value="F:DNA binding"/>
    <property type="evidence" value="ECO:0007669"/>
    <property type="project" value="InterPro"/>
</dbReference>
<dbReference type="EMBL" id="QGMF01000094">
    <property type="protein sequence ID" value="TVY19668.1"/>
    <property type="molecule type" value="Genomic_DNA"/>
</dbReference>
<dbReference type="GO" id="GO:0008270">
    <property type="term" value="F:zinc ion binding"/>
    <property type="evidence" value="ECO:0007669"/>
    <property type="project" value="InterPro"/>
</dbReference>
<dbReference type="GO" id="GO:0000981">
    <property type="term" value="F:DNA-binding transcription factor activity, RNA polymerase II-specific"/>
    <property type="evidence" value="ECO:0007669"/>
    <property type="project" value="InterPro"/>
</dbReference>
<dbReference type="Gene3D" id="4.10.240.10">
    <property type="entry name" value="Zn(2)-C6 fungal-type DNA-binding domain"/>
    <property type="match status" value="1"/>
</dbReference>
<evidence type="ECO:0000259" key="4">
    <source>
        <dbReference type="PROSITE" id="PS50048"/>
    </source>
</evidence>
<feature type="domain" description="Zn(2)-C6 fungal-type" evidence="4">
    <location>
        <begin position="31"/>
        <end position="62"/>
    </location>
</feature>
<dbReference type="PROSITE" id="PS50048">
    <property type="entry name" value="ZN2_CY6_FUNGAL_2"/>
    <property type="match status" value="1"/>
</dbReference>
<dbReference type="OrthoDB" id="762982at2759"/>
<dbReference type="Proteomes" id="UP000469559">
    <property type="component" value="Unassembled WGS sequence"/>
</dbReference>
<dbReference type="CDD" id="cd12148">
    <property type="entry name" value="fungal_TF_MHR"/>
    <property type="match status" value="1"/>
</dbReference>
<dbReference type="InterPro" id="IPR007219">
    <property type="entry name" value="XnlR_reg_dom"/>
</dbReference>
<dbReference type="PROSITE" id="PS00463">
    <property type="entry name" value="ZN2_CY6_FUNGAL_1"/>
    <property type="match status" value="1"/>
</dbReference>
<dbReference type="GO" id="GO:0005634">
    <property type="term" value="C:nucleus"/>
    <property type="evidence" value="ECO:0007669"/>
    <property type="project" value="UniProtKB-SubCell"/>
</dbReference>
<dbReference type="SUPFAM" id="SSF57701">
    <property type="entry name" value="Zn2/Cys6 DNA-binding domain"/>
    <property type="match status" value="1"/>
</dbReference>
<evidence type="ECO:0000313" key="6">
    <source>
        <dbReference type="Proteomes" id="UP000469559"/>
    </source>
</evidence>